<evidence type="ECO:0000313" key="2">
    <source>
        <dbReference type="EMBL" id="CZT14180.1"/>
    </source>
</evidence>
<accession>A0A2D3UQ43</accession>
<dbReference type="STRING" id="112498.A0A2D3UQ43"/>
<keyword evidence="3" id="KW-1185">Reference proteome</keyword>
<proteinExistence type="predicted"/>
<dbReference type="InterPro" id="IPR038883">
    <property type="entry name" value="AN11006-like"/>
</dbReference>
<feature type="compositionally biased region" description="Polar residues" evidence="1">
    <location>
        <begin position="9"/>
        <end position="29"/>
    </location>
</feature>
<organism evidence="2 3">
    <name type="scientific">Ramularia collo-cygni</name>
    <dbReference type="NCBI Taxonomy" id="112498"/>
    <lineage>
        <taxon>Eukaryota</taxon>
        <taxon>Fungi</taxon>
        <taxon>Dikarya</taxon>
        <taxon>Ascomycota</taxon>
        <taxon>Pezizomycotina</taxon>
        <taxon>Dothideomycetes</taxon>
        <taxon>Dothideomycetidae</taxon>
        <taxon>Mycosphaerellales</taxon>
        <taxon>Mycosphaerellaceae</taxon>
        <taxon>Ramularia</taxon>
    </lineage>
</organism>
<gene>
    <name evidence="2" type="ORF">RCC_00154</name>
</gene>
<evidence type="ECO:0008006" key="4">
    <source>
        <dbReference type="Google" id="ProtNLM"/>
    </source>
</evidence>
<feature type="compositionally biased region" description="Acidic residues" evidence="1">
    <location>
        <begin position="50"/>
        <end position="65"/>
    </location>
</feature>
<name>A0A2D3UQ43_9PEZI</name>
<dbReference type="OrthoDB" id="5372935at2759"/>
<protein>
    <recommendedName>
        <fullName evidence="4">F-box domain-containing protein</fullName>
    </recommendedName>
</protein>
<dbReference type="Proteomes" id="UP000225277">
    <property type="component" value="Unassembled WGS sequence"/>
</dbReference>
<evidence type="ECO:0000313" key="3">
    <source>
        <dbReference type="Proteomes" id="UP000225277"/>
    </source>
</evidence>
<reference evidence="2 3" key="1">
    <citation type="submission" date="2016-03" db="EMBL/GenBank/DDBJ databases">
        <authorList>
            <person name="Ploux O."/>
        </authorList>
    </citation>
    <scope>NUCLEOTIDE SEQUENCE [LARGE SCALE GENOMIC DNA]</scope>
    <source>
        <strain evidence="2 3">URUG2</strain>
    </source>
</reference>
<evidence type="ECO:0000256" key="1">
    <source>
        <dbReference type="SAM" id="MobiDB-lite"/>
    </source>
</evidence>
<sequence length="388" mass="44295">MARKRDAQTAVTAPSSELGTGDWTTQYTSIGRAIRKCRSKTKQASQEYEGASEDDNYDDSDDTSDEIAVAPSRKKTKRARSVSPARSIPSNADLADAGMTSDEDYTERNDQSLTQSQRVPAGHLTVNLTVNIPLNHDRVITLTIDPKNFTAQPDKLAEAAMARANTRSKPRHRFAGFLDLPAELKNIVYREVLVADRPINFGSPGNSFSRTSALLRTCRQVYEEGRSILYSENTFIVERRMERCGSLWTSQWNEACYLPTRKFFKSIGSENTALIRHMTLNLEDRLPCLNTSLSNEERRFVNDEELLSVLRHLIQHSQLQTLKLHFYGRKKVDRGDDRFLAYMRRIHADCVTFITFREHEYGRESKQEDCVKQSLLNACTRKHKKFDG</sequence>
<dbReference type="PANTHER" id="PTHR42085">
    <property type="entry name" value="F-BOX DOMAIN-CONTAINING PROTEIN"/>
    <property type="match status" value="1"/>
</dbReference>
<dbReference type="GeneID" id="35595558"/>
<dbReference type="RefSeq" id="XP_023621078.1">
    <property type="nucleotide sequence ID" value="XM_023765310.1"/>
</dbReference>
<dbReference type="EMBL" id="FJUY01000001">
    <property type="protein sequence ID" value="CZT14180.1"/>
    <property type="molecule type" value="Genomic_DNA"/>
</dbReference>
<feature type="region of interest" description="Disordered" evidence="1">
    <location>
        <begin position="1"/>
        <end position="119"/>
    </location>
</feature>
<dbReference type="PANTHER" id="PTHR42085:SF2">
    <property type="entry name" value="F-BOX DOMAIN-CONTAINING PROTEIN"/>
    <property type="match status" value="1"/>
</dbReference>
<dbReference type="AlphaFoldDB" id="A0A2D3UQ43"/>